<evidence type="ECO:0000256" key="4">
    <source>
        <dbReference type="ARBA" id="ARBA00022823"/>
    </source>
</evidence>
<feature type="region of interest" description="Disordered" evidence="7">
    <location>
        <begin position="80"/>
        <end position="109"/>
    </location>
</feature>
<evidence type="ECO:0000256" key="2">
    <source>
        <dbReference type="ARBA" id="ARBA00007317"/>
    </source>
</evidence>
<dbReference type="CDD" id="cd06849">
    <property type="entry name" value="lipoyl_domain"/>
    <property type="match status" value="2"/>
</dbReference>
<dbReference type="Pfam" id="PF00198">
    <property type="entry name" value="2-oxoacid_dh"/>
    <property type="match status" value="1"/>
</dbReference>
<dbReference type="InterPro" id="IPR003016">
    <property type="entry name" value="2-oxoA_DH_lipoyl-BS"/>
</dbReference>
<sequence length="609" mass="60206">MPVSVTLPALGESVTEGTVTRWLKAEGERVEADEPLLEVSTDKVDTEIPSPVAGILASIKVAEDETVEVGAELAVIDDGTGAPAAAPAPAAEPEAAPAPAPAAPAPAAEAPAAPAPAAAAAPAAPAGGASGTDVVLPALGESVTEGTVTRWLKEVGEEVAEDEPLLEVSTDKVDTEIPAPVAGVLLEIVVGEDETAEVGAKLAVIGARGAAPAAAPAPAAPAAAAPAPAPAAPAAPAPAPAAPAPAAPAPAAPAPAPAPAPVQAAAPVAPAAPAPAPAPAAPAPVTPAPAPAATSGDDGAYVTPLVRKLAAENGVDLAAVKGTGVGGRIRKQDVVAAAEAAKAAAAAPAPAAAAAPAPAAKKAPVLEVSPLRGQTVKMPRIRKVIGDNMVKALHEQAQLSSVVEVDITRLMKLRAQAKDSFAAREGVKLSPMPFFVKAAAQALKAHPVINARINEADGTITYFDSENIGIAVDSEKGLMTPVIKGAGDLNIAGISKATADLAGKVRANKITPDELSGATFTISNTGSRGALFDTIIVPPNQVAILGIGATVKRPAVIETEEGTVIGVRDMTYLTLSYDHRLVDGADAARYLTAVKAILEAGEFEVELGL</sequence>
<proteinExistence type="inferred from homology"/>
<feature type="compositionally biased region" description="Pro residues" evidence="7">
    <location>
        <begin position="227"/>
        <end position="260"/>
    </location>
</feature>
<dbReference type="InterPro" id="IPR011053">
    <property type="entry name" value="Single_hybrid_motif"/>
</dbReference>
<gene>
    <name evidence="10" type="primary">sucB</name>
    <name evidence="10" type="ORF">GFH48_29045</name>
</gene>
<dbReference type="GO" id="GO:0005737">
    <property type="term" value="C:cytoplasm"/>
    <property type="evidence" value="ECO:0007669"/>
    <property type="project" value="TreeGrafter"/>
</dbReference>
<evidence type="ECO:0000313" key="11">
    <source>
        <dbReference type="Proteomes" id="UP000326179"/>
    </source>
</evidence>
<dbReference type="PANTHER" id="PTHR43178">
    <property type="entry name" value="DIHYDROLIPOAMIDE ACETYLTRANSFERASE COMPONENT OF PYRUVATE DEHYDROGENASE COMPLEX"/>
    <property type="match status" value="1"/>
</dbReference>
<dbReference type="PANTHER" id="PTHR43178:SF5">
    <property type="entry name" value="LIPOAMIDE ACYLTRANSFERASE COMPONENT OF BRANCHED-CHAIN ALPHA-KETO ACID DEHYDROGENASE COMPLEX, MITOCHONDRIAL"/>
    <property type="match status" value="1"/>
</dbReference>
<evidence type="ECO:0000313" key="10">
    <source>
        <dbReference type="EMBL" id="QFZ76772.1"/>
    </source>
</evidence>
<reference evidence="10 11" key="1">
    <citation type="submission" date="2019-10" db="EMBL/GenBank/DDBJ databases">
        <title>A novel species.</title>
        <authorList>
            <person name="Gao J."/>
        </authorList>
    </citation>
    <scope>NUCLEOTIDE SEQUENCE [LARGE SCALE GENOMIC DNA]</scope>
    <source>
        <strain evidence="10 11">QMT-28</strain>
    </source>
</reference>
<dbReference type="InterPro" id="IPR014276">
    <property type="entry name" value="2-oxoglutarate_DH_E2"/>
</dbReference>
<dbReference type="Gene3D" id="4.10.320.10">
    <property type="entry name" value="E3-binding domain"/>
    <property type="match status" value="1"/>
</dbReference>
<dbReference type="InterPro" id="IPR004167">
    <property type="entry name" value="PSBD"/>
</dbReference>
<dbReference type="InterPro" id="IPR036625">
    <property type="entry name" value="E3-bd_dom_sf"/>
</dbReference>
<dbReference type="Pfam" id="PF00364">
    <property type="entry name" value="Biotin_lipoyl"/>
    <property type="match status" value="2"/>
</dbReference>
<dbReference type="InterPro" id="IPR001078">
    <property type="entry name" value="2-oxoacid_DH_actylTfrase"/>
</dbReference>
<dbReference type="FunFam" id="3.30.559.10:FF:000007">
    <property type="entry name" value="Dihydrolipoamide acetyltransferase component of pyruvate dehydrogenase complex"/>
    <property type="match status" value="1"/>
</dbReference>
<evidence type="ECO:0000256" key="7">
    <source>
        <dbReference type="SAM" id="MobiDB-lite"/>
    </source>
</evidence>
<comment type="similarity">
    <text evidence="2 6">Belongs to the 2-oxoacid dehydrogenase family.</text>
</comment>
<keyword evidence="4 6" id="KW-0450">Lipoyl</keyword>
<evidence type="ECO:0000256" key="1">
    <source>
        <dbReference type="ARBA" id="ARBA00001938"/>
    </source>
</evidence>
<dbReference type="RefSeq" id="WP_153290988.1">
    <property type="nucleotide sequence ID" value="NZ_CP045643.1"/>
</dbReference>
<dbReference type="Gene3D" id="2.40.50.100">
    <property type="match status" value="2"/>
</dbReference>
<dbReference type="AlphaFoldDB" id="A0A5Q0LHV4"/>
<dbReference type="PROSITE" id="PS51826">
    <property type="entry name" value="PSBD"/>
    <property type="match status" value="1"/>
</dbReference>
<evidence type="ECO:0000256" key="3">
    <source>
        <dbReference type="ARBA" id="ARBA00022679"/>
    </source>
</evidence>
<feature type="domain" description="Lipoyl-binding" evidence="8">
    <location>
        <begin position="131"/>
        <end position="206"/>
    </location>
</feature>
<dbReference type="Pfam" id="PF02817">
    <property type="entry name" value="E3_binding"/>
    <property type="match status" value="1"/>
</dbReference>
<evidence type="ECO:0000259" key="8">
    <source>
        <dbReference type="PROSITE" id="PS50968"/>
    </source>
</evidence>
<feature type="region of interest" description="Disordered" evidence="7">
    <location>
        <begin position="220"/>
        <end position="296"/>
    </location>
</feature>
<dbReference type="EC" id="2.3.1.-" evidence="6"/>
<dbReference type="InterPro" id="IPR050743">
    <property type="entry name" value="2-oxoacid_DH_E2_comp"/>
</dbReference>
<dbReference type="SUPFAM" id="SSF52777">
    <property type="entry name" value="CoA-dependent acyltransferases"/>
    <property type="match status" value="1"/>
</dbReference>
<keyword evidence="3 6" id="KW-0808">Transferase</keyword>
<feature type="domain" description="Peripheral subunit-binding (PSBD)" evidence="9">
    <location>
        <begin position="301"/>
        <end position="338"/>
    </location>
</feature>
<feature type="domain" description="Lipoyl-binding" evidence="8">
    <location>
        <begin position="2"/>
        <end position="77"/>
    </location>
</feature>
<evidence type="ECO:0000259" key="9">
    <source>
        <dbReference type="PROSITE" id="PS51826"/>
    </source>
</evidence>
<dbReference type="NCBIfam" id="TIGR02927">
    <property type="entry name" value="SucB_Actino"/>
    <property type="match status" value="1"/>
</dbReference>
<protein>
    <recommendedName>
        <fullName evidence="6">Dihydrolipoamide acetyltransferase component of pyruvate dehydrogenase complex</fullName>
        <ecNumber evidence="6">2.3.1.-</ecNumber>
    </recommendedName>
</protein>
<feature type="compositionally biased region" description="Pro residues" evidence="7">
    <location>
        <begin position="270"/>
        <end position="290"/>
    </location>
</feature>
<dbReference type="GO" id="GO:0031405">
    <property type="term" value="F:lipoic acid binding"/>
    <property type="evidence" value="ECO:0007669"/>
    <property type="project" value="TreeGrafter"/>
</dbReference>
<dbReference type="SUPFAM" id="SSF51230">
    <property type="entry name" value="Single hybrid motif"/>
    <property type="match status" value="2"/>
</dbReference>
<keyword evidence="11" id="KW-1185">Reference proteome</keyword>
<feature type="compositionally biased region" description="Low complexity" evidence="7">
    <location>
        <begin position="82"/>
        <end position="95"/>
    </location>
</feature>
<dbReference type="InterPro" id="IPR023213">
    <property type="entry name" value="CAT-like_dom_sf"/>
</dbReference>
<dbReference type="KEGG" id="sfy:GFH48_29045"/>
<evidence type="ECO:0000256" key="5">
    <source>
        <dbReference type="ARBA" id="ARBA00023315"/>
    </source>
</evidence>
<dbReference type="PROSITE" id="PS00189">
    <property type="entry name" value="LIPOYL"/>
    <property type="match status" value="2"/>
</dbReference>
<accession>A0A5Q0LHV4</accession>
<dbReference type="SUPFAM" id="SSF47005">
    <property type="entry name" value="Peripheral subunit-binding domain of 2-oxo acid dehydrogenase complex"/>
    <property type="match status" value="1"/>
</dbReference>
<name>A0A5Q0LHV4_9ACTN</name>
<evidence type="ECO:0000256" key="6">
    <source>
        <dbReference type="RuleBase" id="RU003423"/>
    </source>
</evidence>
<dbReference type="Proteomes" id="UP000326179">
    <property type="component" value="Chromosome"/>
</dbReference>
<organism evidence="10 11">
    <name type="scientific">Streptomyces fagopyri</name>
    <dbReference type="NCBI Taxonomy" id="2662397"/>
    <lineage>
        <taxon>Bacteria</taxon>
        <taxon>Bacillati</taxon>
        <taxon>Actinomycetota</taxon>
        <taxon>Actinomycetes</taxon>
        <taxon>Kitasatosporales</taxon>
        <taxon>Streptomycetaceae</taxon>
        <taxon>Streptomyces</taxon>
    </lineage>
</organism>
<dbReference type="PROSITE" id="PS50968">
    <property type="entry name" value="BIOTINYL_LIPOYL"/>
    <property type="match status" value="2"/>
</dbReference>
<comment type="cofactor">
    <cofactor evidence="1 6">
        <name>(R)-lipoate</name>
        <dbReference type="ChEBI" id="CHEBI:83088"/>
    </cofactor>
</comment>
<dbReference type="Gene3D" id="3.30.559.10">
    <property type="entry name" value="Chloramphenicol acetyltransferase-like domain"/>
    <property type="match status" value="1"/>
</dbReference>
<dbReference type="GO" id="GO:0016407">
    <property type="term" value="F:acetyltransferase activity"/>
    <property type="evidence" value="ECO:0007669"/>
    <property type="project" value="TreeGrafter"/>
</dbReference>
<dbReference type="EMBL" id="CP045643">
    <property type="protein sequence ID" value="QFZ76772.1"/>
    <property type="molecule type" value="Genomic_DNA"/>
</dbReference>
<dbReference type="InterPro" id="IPR000089">
    <property type="entry name" value="Biotin_lipoyl"/>
</dbReference>
<keyword evidence="5 6" id="KW-0012">Acyltransferase</keyword>